<reference evidence="3 4" key="1">
    <citation type="submission" date="2022-02" db="EMBL/GenBank/DDBJ databases">
        <title>Paenibacillus sp. MBLB1776 Whole Genome Shotgun Sequencing.</title>
        <authorList>
            <person name="Hwang C.Y."/>
            <person name="Cho E.-S."/>
            <person name="Seo M.-J."/>
        </authorList>
    </citation>
    <scope>NUCLEOTIDE SEQUENCE [LARGE SCALE GENOMIC DNA]</scope>
    <source>
        <strain evidence="3 4">MBLB1776</strain>
    </source>
</reference>
<name>A0AA96LI69_9BACL</name>
<evidence type="ECO:0000259" key="1">
    <source>
        <dbReference type="Pfam" id="PF01408"/>
    </source>
</evidence>
<feature type="domain" description="Gfo/Idh/MocA-like oxidoreductase N-terminal" evidence="1">
    <location>
        <begin position="4"/>
        <end position="118"/>
    </location>
</feature>
<accession>A0AA96LI69</accession>
<dbReference type="Gene3D" id="3.40.50.720">
    <property type="entry name" value="NAD(P)-binding Rossmann-like Domain"/>
    <property type="match status" value="1"/>
</dbReference>
<dbReference type="InterPro" id="IPR000683">
    <property type="entry name" value="Gfo/Idh/MocA-like_OxRdtase_N"/>
</dbReference>
<evidence type="ECO:0000259" key="2">
    <source>
        <dbReference type="Pfam" id="PF22725"/>
    </source>
</evidence>
<evidence type="ECO:0000313" key="3">
    <source>
        <dbReference type="EMBL" id="WNQ12406.1"/>
    </source>
</evidence>
<dbReference type="RefSeq" id="WP_315606183.1">
    <property type="nucleotide sequence ID" value="NZ_CP130318.1"/>
</dbReference>
<evidence type="ECO:0000313" key="4">
    <source>
        <dbReference type="Proteomes" id="UP001305702"/>
    </source>
</evidence>
<dbReference type="Gene3D" id="3.30.360.10">
    <property type="entry name" value="Dihydrodipicolinate Reductase, domain 2"/>
    <property type="match status" value="1"/>
</dbReference>
<feature type="domain" description="GFO/IDH/MocA-like oxidoreductase" evidence="2">
    <location>
        <begin position="129"/>
        <end position="250"/>
    </location>
</feature>
<dbReference type="InterPro" id="IPR055170">
    <property type="entry name" value="GFO_IDH_MocA-like_dom"/>
</dbReference>
<protein>
    <submittedName>
        <fullName evidence="3">Gfo/Idh/MocA family oxidoreductase</fullName>
    </submittedName>
</protein>
<dbReference type="SUPFAM" id="SSF55347">
    <property type="entry name" value="Glyceraldehyde-3-phosphate dehydrogenase-like, C-terminal domain"/>
    <property type="match status" value="1"/>
</dbReference>
<dbReference type="EMBL" id="CP130318">
    <property type="protein sequence ID" value="WNQ12406.1"/>
    <property type="molecule type" value="Genomic_DNA"/>
</dbReference>
<dbReference type="PANTHER" id="PTHR43708:SF8">
    <property type="entry name" value="OXIDOREDUCTASE"/>
    <property type="match status" value="1"/>
</dbReference>
<organism evidence="3 4">
    <name type="scientific">Paenibacillus aurantius</name>
    <dbReference type="NCBI Taxonomy" id="2918900"/>
    <lineage>
        <taxon>Bacteria</taxon>
        <taxon>Bacillati</taxon>
        <taxon>Bacillota</taxon>
        <taxon>Bacilli</taxon>
        <taxon>Bacillales</taxon>
        <taxon>Paenibacillaceae</taxon>
        <taxon>Paenibacillus</taxon>
    </lineage>
</organism>
<keyword evidence="4" id="KW-1185">Reference proteome</keyword>
<proteinExistence type="predicted"/>
<dbReference type="InterPro" id="IPR051317">
    <property type="entry name" value="Gfo/Idh/MocA_oxidoreduct"/>
</dbReference>
<dbReference type="AlphaFoldDB" id="A0AA96LI69"/>
<dbReference type="Pfam" id="PF22725">
    <property type="entry name" value="GFO_IDH_MocA_C3"/>
    <property type="match status" value="1"/>
</dbReference>
<gene>
    <name evidence="3" type="ORF">MJA45_04980</name>
</gene>
<dbReference type="GO" id="GO:0000166">
    <property type="term" value="F:nucleotide binding"/>
    <property type="evidence" value="ECO:0007669"/>
    <property type="project" value="InterPro"/>
</dbReference>
<dbReference type="Pfam" id="PF01408">
    <property type="entry name" value="GFO_IDH_MocA"/>
    <property type="match status" value="1"/>
</dbReference>
<dbReference type="PANTHER" id="PTHR43708">
    <property type="entry name" value="CONSERVED EXPRESSED OXIDOREDUCTASE (EUROFUNG)"/>
    <property type="match status" value="1"/>
</dbReference>
<dbReference type="InterPro" id="IPR036291">
    <property type="entry name" value="NAD(P)-bd_dom_sf"/>
</dbReference>
<dbReference type="SUPFAM" id="SSF51735">
    <property type="entry name" value="NAD(P)-binding Rossmann-fold domains"/>
    <property type="match status" value="1"/>
</dbReference>
<dbReference type="KEGG" id="paun:MJA45_04980"/>
<dbReference type="Proteomes" id="UP001305702">
    <property type="component" value="Chromosome"/>
</dbReference>
<sequence length="339" mass="36710">MTGFGLIGCGAIADVHLKAMADTDGARIVEVASRDRSKAQQTGERFGCSWTTDYTQLLKRPDIDVVCVCTSSGSHGSIGRDVLKAGKHLIVEKPIAMTAAEASAMIELARQSGLVLSVISQSRFNEHHRLVKQVLEEGRLGKLLLLEISRPYYRDQSYYDSADWRGTLAEDGGALMNQGIHSIDLLLWMAGKVSSVIGRVATQTHRMEAEDIGLALLTFQSGAFASVMCSTSMVPGYDPTFHLYGEQGSIKIEGTRIVHWSVPGVPLPDLDHLSEAGSSASNPRNVSHTYHKQQIMDVIGAIREGRPPAVTGEDGRDAVRLIELIYASSASEGKAMGWE</sequence>